<dbReference type="Pfam" id="PF13556">
    <property type="entry name" value="HTH_30"/>
    <property type="match status" value="1"/>
</dbReference>
<dbReference type="RefSeq" id="WP_044358606.1">
    <property type="nucleotide sequence ID" value="NZ_JXWY01000002.1"/>
</dbReference>
<dbReference type="InterPro" id="IPR042070">
    <property type="entry name" value="PucR_C-HTH_sf"/>
</dbReference>
<evidence type="ECO:0000313" key="5">
    <source>
        <dbReference type="Proteomes" id="UP000032366"/>
    </source>
</evidence>
<sequence>MVNQHWAQKTVKKIAAIIKRNVQVVNKSGQIIATSNSERLGEIHYAARHSIQRNLPIEIEEEDMNFWKVNSPGIIVPFEYQEKTYGALLIAGPPEEIRESSRLIKVTAECIIEQEIERSARLKSSLSRTQMLSNVLFNKDIPTHNYSRKQIIDFLGLNHKAAVASICINTTSKTKISSLKSILNDWQLHDDDILELTPQEWIFIFKANSNRGKTLEELKHFIENAMSQDSFERTLITIGDFNTGLHGLIQSYNEAQSLRKLVSSMNRSEGVFTYKDHELEIICQNIRKHSPDEEASLIDNYKKLVSFGGDKYLNETVEAYFKNHGKLVKTANDLFIHRNTLNYRIKKIHEITGWDPNTIDGIVLLRIAQHLYKTR</sequence>
<dbReference type="Gene3D" id="1.10.10.2840">
    <property type="entry name" value="PucR C-terminal helix-turn-helix domain"/>
    <property type="match status" value="1"/>
</dbReference>
<gene>
    <name evidence="4" type="primary">cdaR</name>
    <name evidence="4" type="ORF">NCTC13832_02148</name>
    <name evidence="3" type="ORF">TP70_00680</name>
</gene>
<dbReference type="AlphaFoldDB" id="A0A0D6XUA0"/>
<organism evidence="4 6">
    <name type="scientific">Staphylococcus microti</name>
    <dbReference type="NCBI Taxonomy" id="569857"/>
    <lineage>
        <taxon>Bacteria</taxon>
        <taxon>Bacillati</taxon>
        <taxon>Bacillota</taxon>
        <taxon>Bacilli</taxon>
        <taxon>Bacillales</taxon>
        <taxon>Staphylococcaceae</taxon>
        <taxon>Staphylococcus</taxon>
    </lineage>
</organism>
<dbReference type="EMBL" id="JXWY01000002">
    <property type="protein sequence ID" value="KIX91826.1"/>
    <property type="molecule type" value="Genomic_DNA"/>
</dbReference>
<dbReference type="PANTHER" id="PTHR33744">
    <property type="entry name" value="CARBOHYDRATE DIACID REGULATOR"/>
    <property type="match status" value="1"/>
</dbReference>
<evidence type="ECO:0000259" key="2">
    <source>
        <dbReference type="Pfam" id="PF13556"/>
    </source>
</evidence>
<dbReference type="OrthoDB" id="9792148at2"/>
<proteinExistence type="predicted"/>
<accession>A0A0D6XUA0</accession>
<evidence type="ECO:0000313" key="4">
    <source>
        <dbReference type="EMBL" id="SUM58398.1"/>
    </source>
</evidence>
<evidence type="ECO:0000259" key="1">
    <source>
        <dbReference type="Pfam" id="PF05651"/>
    </source>
</evidence>
<dbReference type="Proteomes" id="UP000032366">
    <property type="component" value="Unassembled WGS sequence"/>
</dbReference>
<keyword evidence="5" id="KW-1185">Reference proteome</keyword>
<dbReference type="Proteomes" id="UP000254100">
    <property type="component" value="Unassembled WGS sequence"/>
</dbReference>
<dbReference type="Pfam" id="PF05651">
    <property type="entry name" value="Diacid_rec"/>
    <property type="match status" value="1"/>
</dbReference>
<name>A0A0D6XUA0_9STAP</name>
<feature type="domain" description="PucR C-terminal helix-turn-helix" evidence="2">
    <location>
        <begin position="315"/>
        <end position="368"/>
    </location>
</feature>
<dbReference type="InterPro" id="IPR008599">
    <property type="entry name" value="Diacid_rec"/>
</dbReference>
<protein>
    <submittedName>
        <fullName evidence="3 4">Sugar diacid utilization regulator</fullName>
    </submittedName>
</protein>
<dbReference type="EMBL" id="UHDT01000001">
    <property type="protein sequence ID" value="SUM58398.1"/>
    <property type="molecule type" value="Genomic_DNA"/>
</dbReference>
<feature type="domain" description="Putative sugar diacid recognition" evidence="1">
    <location>
        <begin position="3"/>
        <end position="132"/>
    </location>
</feature>
<dbReference type="InterPro" id="IPR025736">
    <property type="entry name" value="PucR_C-HTH_dom"/>
</dbReference>
<reference evidence="4 6" key="2">
    <citation type="submission" date="2018-06" db="EMBL/GenBank/DDBJ databases">
        <authorList>
            <consortium name="Pathogen Informatics"/>
            <person name="Doyle S."/>
        </authorList>
    </citation>
    <scope>NUCLEOTIDE SEQUENCE [LARGE SCALE GENOMIC DNA]</scope>
    <source>
        <strain evidence="4 6">NCTC13832</strain>
    </source>
</reference>
<dbReference type="PANTHER" id="PTHR33744:SF15">
    <property type="entry name" value="CARBOHYDRATE DIACID REGULATOR"/>
    <property type="match status" value="1"/>
</dbReference>
<dbReference type="InterPro" id="IPR051448">
    <property type="entry name" value="CdaR-like_regulators"/>
</dbReference>
<evidence type="ECO:0000313" key="3">
    <source>
        <dbReference type="EMBL" id="KIX91826.1"/>
    </source>
</evidence>
<evidence type="ECO:0000313" key="6">
    <source>
        <dbReference type="Proteomes" id="UP000254100"/>
    </source>
</evidence>
<reference evidence="3 5" key="1">
    <citation type="submission" date="2015-01" db="EMBL/GenBank/DDBJ databases">
        <authorList>
            <person name="Guo J."/>
        </authorList>
    </citation>
    <scope>NUCLEOTIDE SEQUENCE [LARGE SCALE GENOMIC DNA]</scope>
    <source>
        <strain evidence="3 5">DSM 22147</strain>
    </source>
</reference>